<gene>
    <name evidence="1" type="ORF">NMW_0291</name>
</gene>
<sequence>MPSEAFQTAFAAFGHLKTPSFPRRRESEYIRTETCIPSFPRRRESSALSFSYLE</sequence>
<proteinExistence type="predicted"/>
<accession>C6SH73</accession>
<protein>
    <submittedName>
        <fullName evidence="1">Uncharacterized protein</fullName>
    </submittedName>
</protein>
<dbReference type="AlphaFoldDB" id="C6SH73"/>
<reference evidence="1" key="1">
    <citation type="journal article" date="2008" name="Proc. Natl. Acad. Sci. U.S.A.">
        <title>Whole-genome comparison of disease and carriage strains provides insights into virulence evolution in Neisseria meningitidis.</title>
        <authorList>
            <person name="Schoen C."/>
            <person name="Blom J."/>
            <person name="Claus H."/>
            <person name="Schramm-Glueck A."/>
            <person name="Brandt P."/>
            <person name="Mueller T."/>
            <person name="Goesmann A."/>
            <person name="Joseph B."/>
            <person name="Konietzny S."/>
            <person name="Kurzai O."/>
            <person name="Schmitt C."/>
            <person name="Friedrich T."/>
            <person name="Linke B."/>
            <person name="Vogel U."/>
            <person name="Frosch M."/>
        </authorList>
    </citation>
    <scope>NUCLEOTIDE SEQUENCE</scope>
    <source>
        <strain evidence="1">Alpha275</strain>
    </source>
</reference>
<dbReference type="EMBL" id="AM889138">
    <property type="protein sequence ID" value="CBA04717.1"/>
    <property type="molecule type" value="Genomic_DNA"/>
</dbReference>
<evidence type="ECO:0000313" key="1">
    <source>
        <dbReference type="EMBL" id="CBA04717.1"/>
    </source>
</evidence>
<name>C6SH73_NEIME</name>
<organism evidence="1">
    <name type="scientific">Neisseria meningitidis alpha275</name>
    <dbReference type="NCBI Taxonomy" id="295996"/>
    <lineage>
        <taxon>Bacteria</taxon>
        <taxon>Pseudomonadati</taxon>
        <taxon>Pseudomonadota</taxon>
        <taxon>Betaproteobacteria</taxon>
        <taxon>Neisseriales</taxon>
        <taxon>Neisseriaceae</taxon>
        <taxon>Neisseria</taxon>
    </lineage>
</organism>